<evidence type="ECO:0000256" key="1">
    <source>
        <dbReference type="ARBA" id="ARBA00004651"/>
    </source>
</evidence>
<evidence type="ECO:0000256" key="2">
    <source>
        <dbReference type="ARBA" id="ARBA00022448"/>
    </source>
</evidence>
<evidence type="ECO:0000256" key="5">
    <source>
        <dbReference type="ARBA" id="ARBA00022970"/>
    </source>
</evidence>
<dbReference type="Pfam" id="PF02653">
    <property type="entry name" value="BPD_transp_2"/>
    <property type="match status" value="1"/>
</dbReference>
<keyword evidence="11" id="KW-1185">Reference proteome</keyword>
<evidence type="ECO:0000313" key="11">
    <source>
        <dbReference type="Proteomes" id="UP000319894"/>
    </source>
</evidence>
<feature type="transmembrane region" description="Helical" evidence="9">
    <location>
        <begin position="241"/>
        <end position="261"/>
    </location>
</feature>
<keyword evidence="5" id="KW-0029">Amino-acid transport</keyword>
<dbReference type="GO" id="GO:0006865">
    <property type="term" value="P:amino acid transport"/>
    <property type="evidence" value="ECO:0007669"/>
    <property type="project" value="UniProtKB-KW"/>
</dbReference>
<dbReference type="Proteomes" id="UP000319894">
    <property type="component" value="Unassembled WGS sequence"/>
</dbReference>
<keyword evidence="2" id="KW-0813">Transport</keyword>
<reference evidence="10 11" key="1">
    <citation type="submission" date="2018-06" db="EMBL/GenBank/DDBJ databases">
        <title>Natronomonas sp. F16-60 a new haloarchaeon isolated from a solar saltern of Isla Cristina, Huelva, Spain.</title>
        <authorList>
            <person name="Duran-Viseras A."/>
            <person name="Sanchez-Porro C."/>
            <person name="Ventosa A."/>
        </authorList>
    </citation>
    <scope>NUCLEOTIDE SEQUENCE [LARGE SCALE GENOMIC DNA]</scope>
    <source>
        <strain evidence="10 11">F16-60</strain>
    </source>
</reference>
<gene>
    <name evidence="10" type="ORF">DP107_17025</name>
</gene>
<dbReference type="AlphaFoldDB" id="A0A554MVJ8"/>
<comment type="caution">
    <text evidence="10">The sequence shown here is derived from an EMBL/GenBank/DDBJ whole genome shotgun (WGS) entry which is preliminary data.</text>
</comment>
<dbReference type="GO" id="GO:0005886">
    <property type="term" value="C:plasma membrane"/>
    <property type="evidence" value="ECO:0007669"/>
    <property type="project" value="UniProtKB-SubCell"/>
</dbReference>
<protein>
    <submittedName>
        <fullName evidence="10">Branched-chain amino acid ABC transporter permease</fullName>
    </submittedName>
</protein>
<evidence type="ECO:0000256" key="4">
    <source>
        <dbReference type="ARBA" id="ARBA00022692"/>
    </source>
</evidence>
<organism evidence="10 11">
    <name type="scientific">Haloglomus irregulare</name>
    <dbReference type="NCBI Taxonomy" id="2234134"/>
    <lineage>
        <taxon>Archaea</taxon>
        <taxon>Methanobacteriati</taxon>
        <taxon>Methanobacteriota</taxon>
        <taxon>Stenosarchaea group</taxon>
        <taxon>Halobacteria</taxon>
        <taxon>Halobacteriales</taxon>
        <taxon>Natronomonadaceae</taxon>
        <taxon>Haloglomus</taxon>
    </lineage>
</organism>
<evidence type="ECO:0000256" key="9">
    <source>
        <dbReference type="SAM" id="Phobius"/>
    </source>
</evidence>
<evidence type="ECO:0000256" key="8">
    <source>
        <dbReference type="ARBA" id="ARBA00037998"/>
    </source>
</evidence>
<keyword evidence="3" id="KW-1003">Cell membrane</keyword>
<dbReference type="EMBL" id="QMDX01000017">
    <property type="protein sequence ID" value="TSD09154.1"/>
    <property type="molecule type" value="Genomic_DNA"/>
</dbReference>
<evidence type="ECO:0000313" key="10">
    <source>
        <dbReference type="EMBL" id="TSD09154.1"/>
    </source>
</evidence>
<evidence type="ECO:0000256" key="6">
    <source>
        <dbReference type="ARBA" id="ARBA00022989"/>
    </source>
</evidence>
<keyword evidence="7 9" id="KW-0472">Membrane</keyword>
<keyword evidence="4 9" id="KW-0812">Transmembrane</keyword>
<proteinExistence type="inferred from homology"/>
<comment type="subcellular location">
    <subcellularLocation>
        <location evidence="1">Cell membrane</location>
        <topology evidence="1">Multi-pass membrane protein</topology>
    </subcellularLocation>
</comment>
<dbReference type="PANTHER" id="PTHR11795:SF442">
    <property type="entry name" value="ABC TRANSPORTER ATP-BINDING PROTEIN"/>
    <property type="match status" value="1"/>
</dbReference>
<feature type="transmembrane region" description="Helical" evidence="9">
    <location>
        <begin position="211"/>
        <end position="234"/>
    </location>
</feature>
<dbReference type="InParanoid" id="A0A554MVJ8"/>
<dbReference type="PANTHER" id="PTHR11795">
    <property type="entry name" value="BRANCHED-CHAIN AMINO ACID TRANSPORT SYSTEM PERMEASE PROTEIN LIVH"/>
    <property type="match status" value="1"/>
</dbReference>
<feature type="transmembrane region" description="Helical" evidence="9">
    <location>
        <begin position="42"/>
        <end position="66"/>
    </location>
</feature>
<feature type="transmembrane region" description="Helical" evidence="9">
    <location>
        <begin position="173"/>
        <end position="199"/>
    </location>
</feature>
<keyword evidence="6 9" id="KW-1133">Transmembrane helix</keyword>
<sequence>MLFFLVASGLSLVFGLMGVVNFAHGSLYMIGAYVGLTVFDRSALFLFALLTVPFIIAGIGVVMEYFTLRPLYDRDPIYQILLTFGLALMFDEGVRVVWGLNSLSFGRPEWLAGAISLADGQFPRYRVFVILLGIVVSVGLYLFLERTRFGLVVRAGTNNRDMVELCGVNVKRAFTIVFAVGAGMAAVAGVAAGPLFSVYPAMGSEMIIEAFAVVVIGGLGSFRGSLVGALAVGLLQAFGNYYLVSFSSMLVFALMIVVLLVRPHGLLGDPEAGHT</sequence>
<dbReference type="CDD" id="cd06582">
    <property type="entry name" value="TM_PBP1_LivH_like"/>
    <property type="match status" value="1"/>
</dbReference>
<accession>A0A554MVJ8</accession>
<name>A0A554MVJ8_9EURY</name>
<evidence type="ECO:0000256" key="3">
    <source>
        <dbReference type="ARBA" id="ARBA00022475"/>
    </source>
</evidence>
<dbReference type="InterPro" id="IPR001851">
    <property type="entry name" value="ABC_transp_permease"/>
</dbReference>
<comment type="similarity">
    <text evidence="8">Belongs to the binding-protein-dependent transport system permease family. LivHM subfamily.</text>
</comment>
<evidence type="ECO:0000256" key="7">
    <source>
        <dbReference type="ARBA" id="ARBA00023136"/>
    </source>
</evidence>
<dbReference type="GO" id="GO:0022857">
    <property type="term" value="F:transmembrane transporter activity"/>
    <property type="evidence" value="ECO:0007669"/>
    <property type="project" value="InterPro"/>
</dbReference>
<dbReference type="FunCoup" id="A0A554MVJ8">
    <property type="interactions" value="9"/>
</dbReference>
<feature type="transmembrane region" description="Helical" evidence="9">
    <location>
        <begin position="125"/>
        <end position="144"/>
    </location>
</feature>
<dbReference type="InterPro" id="IPR052157">
    <property type="entry name" value="BCAA_transport_permease"/>
</dbReference>